<reference evidence="3" key="1">
    <citation type="submission" date="2019-08" db="EMBL/GenBank/DDBJ databases">
        <title>The genome of the North American firefly Photinus pyralis.</title>
        <authorList>
            <consortium name="Photinus pyralis genome working group"/>
            <person name="Fallon T.R."/>
            <person name="Sander Lower S.E."/>
            <person name="Weng J.-K."/>
        </authorList>
    </citation>
    <scope>NUCLEOTIDE SEQUENCE</scope>
    <source>
        <strain evidence="3">TRF0915ILg1</strain>
        <tissue evidence="3">Whole body</tissue>
    </source>
</reference>
<feature type="compositionally biased region" description="Basic and acidic residues" evidence="2">
    <location>
        <begin position="157"/>
        <end position="177"/>
    </location>
</feature>
<protein>
    <recommendedName>
        <fullName evidence="5">Swi5-dependent recombination DNA repair protein 1 homolog</fullName>
    </recommendedName>
</protein>
<feature type="compositionally biased region" description="Polar residues" evidence="2">
    <location>
        <begin position="123"/>
        <end position="143"/>
    </location>
</feature>
<organism evidence="3 4">
    <name type="scientific">Ignelater luminosus</name>
    <name type="common">Cucubano</name>
    <name type="synonym">Pyrophorus luminosus</name>
    <dbReference type="NCBI Taxonomy" id="2038154"/>
    <lineage>
        <taxon>Eukaryota</taxon>
        <taxon>Metazoa</taxon>
        <taxon>Ecdysozoa</taxon>
        <taxon>Arthropoda</taxon>
        <taxon>Hexapoda</taxon>
        <taxon>Insecta</taxon>
        <taxon>Pterygota</taxon>
        <taxon>Neoptera</taxon>
        <taxon>Endopterygota</taxon>
        <taxon>Coleoptera</taxon>
        <taxon>Polyphaga</taxon>
        <taxon>Elateriformia</taxon>
        <taxon>Elateroidea</taxon>
        <taxon>Elateridae</taxon>
        <taxon>Agrypninae</taxon>
        <taxon>Pyrophorini</taxon>
        <taxon>Ignelater</taxon>
    </lineage>
</organism>
<sequence>MPRNQSENQISTPENTFSLNNTPYRSSGISKTLLTPCRRLGLSRRFKTTSNNKNQEKHSLNTSYSSFPVSLSKSNSTETPSIIKNVHEESRGNSRNSEINIRPDAEDVPRTTEKNRSIETENKTSTPDVKSKTKPLQNNKTVASKNKTTSKRKRSLQKLDDSDLSDDVTKTNSKDNRINSINLNDCTPLEDKGVLKEIQTSEIEHKVREVKKSSSSKSSFARRLSMKKTYSQDESTDKEEFLNTPKSSTSSLIAEQFTKECNVVSEDLNLLDYDDVEEQTSKKLKKKRCIIYSSDEDDFVSSQPTNKGNDKNEQRCTEDEQDEKICEDWNEKINQIKSRIKQKEEQLAKLKQAAIYRKLHNVAELNQLTEIWKKGCQESLVHLLHKLNEHADMDMLTLMKNLNIPNTIVYSVDTNSFV</sequence>
<evidence type="ECO:0000256" key="2">
    <source>
        <dbReference type="SAM" id="MobiDB-lite"/>
    </source>
</evidence>
<evidence type="ECO:0000256" key="1">
    <source>
        <dbReference type="SAM" id="Coils"/>
    </source>
</evidence>
<evidence type="ECO:0008006" key="5">
    <source>
        <dbReference type="Google" id="ProtNLM"/>
    </source>
</evidence>
<feature type="compositionally biased region" description="Basic and acidic residues" evidence="2">
    <location>
        <begin position="101"/>
        <end position="122"/>
    </location>
</feature>
<feature type="region of interest" description="Disordered" evidence="2">
    <location>
        <begin position="44"/>
        <end position="181"/>
    </location>
</feature>
<evidence type="ECO:0000313" key="3">
    <source>
        <dbReference type="EMBL" id="KAF2883000.1"/>
    </source>
</evidence>
<comment type="caution">
    <text evidence="3">The sequence shown here is derived from an EMBL/GenBank/DDBJ whole genome shotgun (WGS) entry which is preliminary data.</text>
</comment>
<feature type="region of interest" description="Disordered" evidence="2">
    <location>
        <begin position="298"/>
        <end position="319"/>
    </location>
</feature>
<keyword evidence="4" id="KW-1185">Reference proteome</keyword>
<name>A0A8K0CFS0_IGNLU</name>
<dbReference type="AlphaFoldDB" id="A0A8K0CFS0"/>
<feature type="region of interest" description="Disordered" evidence="2">
    <location>
        <begin position="209"/>
        <end position="244"/>
    </location>
</feature>
<accession>A0A8K0CFS0</accession>
<evidence type="ECO:0000313" key="4">
    <source>
        <dbReference type="Proteomes" id="UP000801492"/>
    </source>
</evidence>
<feature type="compositionally biased region" description="Basic and acidic residues" evidence="2">
    <location>
        <begin position="308"/>
        <end position="319"/>
    </location>
</feature>
<proteinExistence type="predicted"/>
<feature type="region of interest" description="Disordered" evidence="2">
    <location>
        <begin position="1"/>
        <end position="30"/>
    </location>
</feature>
<keyword evidence="1" id="KW-0175">Coiled coil</keyword>
<gene>
    <name evidence="3" type="ORF">ILUMI_23179</name>
</gene>
<feature type="coiled-coil region" evidence="1">
    <location>
        <begin position="326"/>
        <end position="353"/>
    </location>
</feature>
<feature type="compositionally biased region" description="Polar residues" evidence="2">
    <location>
        <begin position="60"/>
        <end position="82"/>
    </location>
</feature>
<dbReference type="EMBL" id="VTPC01090571">
    <property type="protein sequence ID" value="KAF2883000.1"/>
    <property type="molecule type" value="Genomic_DNA"/>
</dbReference>
<dbReference type="Proteomes" id="UP000801492">
    <property type="component" value="Unassembled WGS sequence"/>
</dbReference>
<dbReference type="OrthoDB" id="10051617at2759"/>